<keyword evidence="3" id="KW-1185">Reference proteome</keyword>
<gene>
    <name evidence="2" type="ORF">F0P94_04810</name>
</gene>
<feature type="domain" description="Glycosyltransferase 2-like" evidence="1">
    <location>
        <begin position="6"/>
        <end position="179"/>
    </location>
</feature>
<dbReference type="RefSeq" id="WP_150902679.1">
    <property type="nucleotide sequence ID" value="NZ_VTWT01000002.1"/>
</dbReference>
<dbReference type="SUPFAM" id="SSF53448">
    <property type="entry name" value="Nucleotide-diphospho-sugar transferases"/>
    <property type="match status" value="1"/>
</dbReference>
<dbReference type="PANTHER" id="PTHR22916">
    <property type="entry name" value="GLYCOSYLTRANSFERASE"/>
    <property type="match status" value="1"/>
</dbReference>
<protein>
    <submittedName>
        <fullName evidence="2">Glycosyltransferase</fullName>
    </submittedName>
</protein>
<reference evidence="2 3" key="1">
    <citation type="submission" date="2019-09" db="EMBL/GenBank/DDBJ databases">
        <title>Genome sequence of Adhaeribacter sp. M2.</title>
        <authorList>
            <person name="Srinivasan S."/>
        </authorList>
    </citation>
    <scope>NUCLEOTIDE SEQUENCE [LARGE SCALE GENOMIC DNA]</scope>
    <source>
        <strain evidence="2 3">M2</strain>
    </source>
</reference>
<sequence length="316" mass="36698">MQPLVTIICLCYNHARFLREALDSVLNQTYPNLEIIVVDDFSTDNSRTIIEEYVRRHPQIKYLPSEKNLGNCAAFNRAFEISKGEFIIDFATDDVLMPNRVVEQVAAFEKLDASYGVIYTDTELIDDSGKHLGYFYKRDKAGKPLKPTPTGEVFSDVLARHFISTPTMMMRRSVFEKLGGYDASLAYEDFDFWVRSARTFKYYFLDKPLTRRRIHAAQMSQQQYKPHDKQIFSTIAVCRKAKALVQNETEKQALVTRVKYEWKQAILWQNRQAAQELFALLQELGSVPLKYKMLQALVALPLPLATFRKMYFRLRG</sequence>
<dbReference type="Pfam" id="PF00535">
    <property type="entry name" value="Glycos_transf_2"/>
    <property type="match status" value="1"/>
</dbReference>
<dbReference type="GO" id="GO:0016758">
    <property type="term" value="F:hexosyltransferase activity"/>
    <property type="evidence" value="ECO:0007669"/>
    <property type="project" value="UniProtKB-ARBA"/>
</dbReference>
<dbReference type="PANTHER" id="PTHR22916:SF3">
    <property type="entry name" value="UDP-GLCNAC:BETAGAL BETA-1,3-N-ACETYLGLUCOSAMINYLTRANSFERASE-LIKE PROTEIN 1"/>
    <property type="match status" value="1"/>
</dbReference>
<dbReference type="InterPro" id="IPR001173">
    <property type="entry name" value="Glyco_trans_2-like"/>
</dbReference>
<comment type="caution">
    <text evidence="2">The sequence shown here is derived from an EMBL/GenBank/DDBJ whole genome shotgun (WGS) entry which is preliminary data.</text>
</comment>
<evidence type="ECO:0000313" key="3">
    <source>
        <dbReference type="Proteomes" id="UP000326570"/>
    </source>
</evidence>
<organism evidence="2 3">
    <name type="scientific">Adhaeribacter soli</name>
    <dbReference type="NCBI Taxonomy" id="2607655"/>
    <lineage>
        <taxon>Bacteria</taxon>
        <taxon>Pseudomonadati</taxon>
        <taxon>Bacteroidota</taxon>
        <taxon>Cytophagia</taxon>
        <taxon>Cytophagales</taxon>
        <taxon>Hymenobacteraceae</taxon>
        <taxon>Adhaeribacter</taxon>
    </lineage>
</organism>
<keyword evidence="2" id="KW-0808">Transferase</keyword>
<proteinExistence type="predicted"/>
<dbReference type="EMBL" id="VTWT01000002">
    <property type="protein sequence ID" value="KAA9340752.1"/>
    <property type="molecule type" value="Genomic_DNA"/>
</dbReference>
<name>A0A5N1J2K0_9BACT</name>
<dbReference type="AlphaFoldDB" id="A0A5N1J2K0"/>
<dbReference type="Proteomes" id="UP000326570">
    <property type="component" value="Unassembled WGS sequence"/>
</dbReference>
<evidence type="ECO:0000259" key="1">
    <source>
        <dbReference type="Pfam" id="PF00535"/>
    </source>
</evidence>
<accession>A0A5N1J2K0</accession>
<dbReference type="Gene3D" id="3.90.550.10">
    <property type="entry name" value="Spore Coat Polysaccharide Biosynthesis Protein SpsA, Chain A"/>
    <property type="match status" value="1"/>
</dbReference>
<dbReference type="InterPro" id="IPR029044">
    <property type="entry name" value="Nucleotide-diphossugar_trans"/>
</dbReference>
<evidence type="ECO:0000313" key="2">
    <source>
        <dbReference type="EMBL" id="KAA9340752.1"/>
    </source>
</evidence>